<dbReference type="SUPFAM" id="SSF46689">
    <property type="entry name" value="Homeodomain-like"/>
    <property type="match status" value="2"/>
</dbReference>
<dbReference type="EMBL" id="CP045875">
    <property type="protein sequence ID" value="QGG47702.1"/>
    <property type="molecule type" value="Genomic_DNA"/>
</dbReference>
<evidence type="ECO:0000256" key="1">
    <source>
        <dbReference type="ARBA" id="ARBA00023015"/>
    </source>
</evidence>
<dbReference type="RefSeq" id="WP_243137402.1">
    <property type="nucleotide sequence ID" value="NZ_CP045875.1"/>
</dbReference>
<sequence length="308" mass="35151">MDSLKKMNDAMNYIEDNLTNEIDYKVVARIAHCSEYHFKRMFSFLAGITLSEYIRRRRLSLAAFELTNSNIKIIDIAIKYRYNSPDSFTKAFQNLHGVTPSEARNNGQQLKAYPLMTFQLTIRGGNEMNYRIEQKEAFYIVGIMKRVPIIFEGENPEITAMWQSLTMEKIDQLKKISNVEPSGMIQASTNFSEGRMKEKGMLDQYIGVATTQECPENFSKLEVSALTWAVFESIGAFPSSPTTEPSSSLYPKYRSRARSNYVLPSHHFELTLGIVSSYSNQHDQEYAESQVCRPLYLVVLALAKAFSA</sequence>
<dbReference type="SUPFAM" id="SSF55136">
    <property type="entry name" value="Probable bacterial effector-binding domain"/>
    <property type="match status" value="1"/>
</dbReference>
<evidence type="ECO:0000256" key="2">
    <source>
        <dbReference type="ARBA" id="ARBA00023125"/>
    </source>
</evidence>
<name>A0A5Q2N336_9FIRM</name>
<dbReference type="PROSITE" id="PS01124">
    <property type="entry name" value="HTH_ARAC_FAMILY_2"/>
    <property type="match status" value="1"/>
</dbReference>
<dbReference type="Gene3D" id="3.20.80.10">
    <property type="entry name" value="Regulatory factor, effector binding domain"/>
    <property type="match status" value="1"/>
</dbReference>
<gene>
    <name evidence="5" type="primary">araC</name>
    <name evidence="5" type="ORF">FTV88_1602</name>
</gene>
<evidence type="ECO:0000313" key="5">
    <source>
        <dbReference type="EMBL" id="QGG47702.1"/>
    </source>
</evidence>
<dbReference type="Pfam" id="PF12833">
    <property type="entry name" value="HTH_18"/>
    <property type="match status" value="1"/>
</dbReference>
<keyword evidence="6" id="KW-1185">Reference proteome</keyword>
<dbReference type="AlphaFoldDB" id="A0A5Q2N336"/>
<dbReference type="Gene3D" id="1.10.10.60">
    <property type="entry name" value="Homeodomain-like"/>
    <property type="match status" value="2"/>
</dbReference>
<dbReference type="InterPro" id="IPR029442">
    <property type="entry name" value="GyrI-like"/>
</dbReference>
<dbReference type="InterPro" id="IPR011256">
    <property type="entry name" value="Reg_factor_effector_dom_sf"/>
</dbReference>
<accession>A0A5Q2N336</accession>
<organism evidence="5 6">
    <name type="scientific">Heliorestis convoluta</name>
    <dbReference type="NCBI Taxonomy" id="356322"/>
    <lineage>
        <taxon>Bacteria</taxon>
        <taxon>Bacillati</taxon>
        <taxon>Bacillota</taxon>
        <taxon>Clostridia</taxon>
        <taxon>Eubacteriales</taxon>
        <taxon>Heliobacteriaceae</taxon>
        <taxon>Heliorestis</taxon>
    </lineage>
</organism>
<dbReference type="InterPro" id="IPR050959">
    <property type="entry name" value="MarA-like"/>
</dbReference>
<evidence type="ECO:0000313" key="6">
    <source>
        <dbReference type="Proteomes" id="UP000366051"/>
    </source>
</evidence>
<dbReference type="KEGG" id="hcv:FTV88_1602"/>
<dbReference type="GO" id="GO:0003700">
    <property type="term" value="F:DNA-binding transcription factor activity"/>
    <property type="evidence" value="ECO:0007669"/>
    <property type="project" value="InterPro"/>
</dbReference>
<keyword evidence="1" id="KW-0805">Transcription regulation</keyword>
<dbReference type="PANTHER" id="PTHR47504:SF5">
    <property type="entry name" value="RIGHT ORIGIN-BINDING PROTEIN"/>
    <property type="match status" value="1"/>
</dbReference>
<evidence type="ECO:0000259" key="4">
    <source>
        <dbReference type="PROSITE" id="PS01124"/>
    </source>
</evidence>
<keyword evidence="3" id="KW-0804">Transcription</keyword>
<proteinExistence type="predicted"/>
<dbReference type="Proteomes" id="UP000366051">
    <property type="component" value="Chromosome"/>
</dbReference>
<dbReference type="InterPro" id="IPR010499">
    <property type="entry name" value="AraC_E-bd"/>
</dbReference>
<dbReference type="Pfam" id="PF06445">
    <property type="entry name" value="GyrI-like"/>
    <property type="match status" value="1"/>
</dbReference>
<dbReference type="PROSITE" id="PS00041">
    <property type="entry name" value="HTH_ARAC_FAMILY_1"/>
    <property type="match status" value="1"/>
</dbReference>
<protein>
    <submittedName>
        <fullName evidence="5">AraC family transcriptional regulator</fullName>
    </submittedName>
</protein>
<keyword evidence="2" id="KW-0238">DNA-binding</keyword>
<dbReference type="SMART" id="SM00871">
    <property type="entry name" value="AraC_E_bind"/>
    <property type="match status" value="1"/>
</dbReference>
<dbReference type="SMART" id="SM00342">
    <property type="entry name" value="HTH_ARAC"/>
    <property type="match status" value="1"/>
</dbReference>
<dbReference type="InterPro" id="IPR009057">
    <property type="entry name" value="Homeodomain-like_sf"/>
</dbReference>
<dbReference type="InterPro" id="IPR018062">
    <property type="entry name" value="HTH_AraC-typ_CS"/>
</dbReference>
<evidence type="ECO:0000256" key="3">
    <source>
        <dbReference type="ARBA" id="ARBA00023163"/>
    </source>
</evidence>
<dbReference type="GO" id="GO:0043565">
    <property type="term" value="F:sequence-specific DNA binding"/>
    <property type="evidence" value="ECO:0007669"/>
    <property type="project" value="InterPro"/>
</dbReference>
<feature type="domain" description="HTH araC/xylS-type" evidence="4">
    <location>
        <begin position="8"/>
        <end position="106"/>
    </location>
</feature>
<dbReference type="PANTHER" id="PTHR47504">
    <property type="entry name" value="RIGHT ORIGIN-BINDING PROTEIN"/>
    <property type="match status" value="1"/>
</dbReference>
<dbReference type="InterPro" id="IPR018060">
    <property type="entry name" value="HTH_AraC"/>
</dbReference>
<reference evidence="6" key="1">
    <citation type="submission" date="2019-11" db="EMBL/GenBank/DDBJ databases">
        <title>Genome sequence of Heliorestis convoluta strain HH, an alkaliphilic and minimalistic phototrophic bacterium from a soda lake in Egypt.</title>
        <authorList>
            <person name="Dewey E.D."/>
            <person name="Stokes L.M."/>
            <person name="Burchell B.M."/>
            <person name="Shaffer K.N."/>
            <person name="Huntington A.M."/>
            <person name="Baker J.M."/>
            <person name="Nadendla S."/>
            <person name="Giglio M.G."/>
            <person name="Touchman J.W."/>
            <person name="Blankenship R.E."/>
            <person name="Madigan M.T."/>
            <person name="Sattley W.M."/>
        </authorList>
    </citation>
    <scope>NUCLEOTIDE SEQUENCE [LARGE SCALE GENOMIC DNA]</scope>
    <source>
        <strain evidence="6">HH</strain>
    </source>
</reference>